<dbReference type="Proteomes" id="UP000094412">
    <property type="component" value="Unassembled WGS sequence"/>
</dbReference>
<dbReference type="SUPFAM" id="SSF53850">
    <property type="entry name" value="Periplasmic binding protein-like II"/>
    <property type="match status" value="1"/>
</dbReference>
<proteinExistence type="inferred from homology"/>
<dbReference type="PANTHER" id="PTHR43649">
    <property type="entry name" value="ARABINOSE-BINDING PROTEIN-RELATED"/>
    <property type="match status" value="1"/>
</dbReference>
<organism evidence="7 8">
    <name type="scientific">Mesorhizobium hungaricum</name>
    <dbReference type="NCBI Taxonomy" id="1566387"/>
    <lineage>
        <taxon>Bacteria</taxon>
        <taxon>Pseudomonadati</taxon>
        <taxon>Pseudomonadota</taxon>
        <taxon>Alphaproteobacteria</taxon>
        <taxon>Hyphomicrobiales</taxon>
        <taxon>Phyllobacteriaceae</taxon>
        <taxon>Mesorhizobium</taxon>
    </lineage>
</organism>
<reference evidence="7 8" key="1">
    <citation type="submission" date="2016-08" db="EMBL/GenBank/DDBJ databases">
        <title>Whole genome sequence of Mesorhizobium sp. strain UASWS1009 isolated from industrial sewage.</title>
        <authorList>
            <person name="Crovadore J."/>
            <person name="Calmin G."/>
            <person name="Chablais R."/>
            <person name="Cochard B."/>
            <person name="Lefort F."/>
        </authorList>
    </citation>
    <scope>NUCLEOTIDE SEQUENCE [LARGE SCALE GENOMIC DNA]</scope>
    <source>
        <strain evidence="7 8">UASWS1009</strain>
    </source>
</reference>
<dbReference type="OrthoDB" id="9811951at2"/>
<keyword evidence="4 6" id="KW-0732">Signal</keyword>
<evidence type="ECO:0000313" key="7">
    <source>
        <dbReference type="EMBL" id="OCX19859.1"/>
    </source>
</evidence>
<comment type="similarity">
    <text evidence="2">Belongs to the bacterial solute-binding protein 1 family.</text>
</comment>
<evidence type="ECO:0000256" key="2">
    <source>
        <dbReference type="ARBA" id="ARBA00008520"/>
    </source>
</evidence>
<dbReference type="PANTHER" id="PTHR43649:SF34">
    <property type="entry name" value="ABC TRANSPORTER PERIPLASMIC-BINDING PROTEIN YCJN-RELATED"/>
    <property type="match status" value="1"/>
</dbReference>
<dbReference type="Gene3D" id="3.40.190.10">
    <property type="entry name" value="Periplasmic binding protein-like II"/>
    <property type="match status" value="2"/>
</dbReference>
<accession>A0A1C2DYL0</accession>
<evidence type="ECO:0000256" key="5">
    <source>
        <dbReference type="ARBA" id="ARBA00022764"/>
    </source>
</evidence>
<feature type="signal peptide" evidence="6">
    <location>
        <begin position="1"/>
        <end position="24"/>
    </location>
</feature>
<comment type="caution">
    <text evidence="7">The sequence shown here is derived from an EMBL/GenBank/DDBJ whole genome shotgun (WGS) entry which is preliminary data.</text>
</comment>
<keyword evidence="3" id="KW-0813">Transport</keyword>
<dbReference type="AlphaFoldDB" id="A0A1C2DYL0"/>
<dbReference type="GO" id="GO:0042597">
    <property type="term" value="C:periplasmic space"/>
    <property type="evidence" value="ECO:0007669"/>
    <property type="project" value="UniProtKB-SubCell"/>
</dbReference>
<dbReference type="InterPro" id="IPR050490">
    <property type="entry name" value="Bact_solute-bd_prot1"/>
</dbReference>
<dbReference type="InterPro" id="IPR006059">
    <property type="entry name" value="SBP"/>
</dbReference>
<evidence type="ECO:0000256" key="4">
    <source>
        <dbReference type="ARBA" id="ARBA00022729"/>
    </source>
</evidence>
<keyword evidence="5" id="KW-0574">Periplasm</keyword>
<dbReference type="STRING" id="1566387.QV13_09615"/>
<keyword evidence="8" id="KW-1185">Reference proteome</keyword>
<comment type="subcellular location">
    <subcellularLocation>
        <location evidence="1">Periplasm</location>
    </subcellularLocation>
</comment>
<gene>
    <name evidence="7" type="ORF">QV13_09615</name>
</gene>
<sequence>MNRFFKGAACGLALMVHQSLPASAADVTLNAIFMKQAAYSEDDTKAMAKAFEDANPGTKVNLEFVPYEALHDKIVAAQGAGASGYDVVLFDVIWPAEFATKGFLMDVTSRVQAADKDKIFDGAWTTVNYDGKTWGMPWILDTKYLFYNEDMLKQAGIAAPPKTFEELAEQAKIIKDKGIAKYPVVWSWSQAEALICDYTSMVGGAKGSFIKDGKLNFDTGGSVEAVSYMKKTLDDGITNPNSREYLEEDVRKVFSAGEAAFALNWTYMYNMANDPKESKVAGKVGIVPAPGFKGKAAASAVNGSMGLGISAGSKHADEAWKFITFMTSQATQNKYAKLSLPIWKSSYEDAAVTKGQEKLIDAAKVSLDVMFARPTTPSYPELSSILQKNIQQVLLGQAPTDDALKAATKAAGRLR</sequence>
<dbReference type="EMBL" id="MDEO01000030">
    <property type="protein sequence ID" value="OCX19859.1"/>
    <property type="molecule type" value="Genomic_DNA"/>
</dbReference>
<protein>
    <submittedName>
        <fullName evidence="7">ABC transporter substrate-binding protein</fullName>
    </submittedName>
</protein>
<feature type="chain" id="PRO_5008659846" evidence="6">
    <location>
        <begin position="25"/>
        <end position="415"/>
    </location>
</feature>
<dbReference type="Pfam" id="PF01547">
    <property type="entry name" value="SBP_bac_1"/>
    <property type="match status" value="1"/>
</dbReference>
<name>A0A1C2DYL0_9HYPH</name>
<evidence type="ECO:0000256" key="3">
    <source>
        <dbReference type="ARBA" id="ARBA00022448"/>
    </source>
</evidence>
<dbReference type="RefSeq" id="WP_024923539.1">
    <property type="nucleotide sequence ID" value="NZ_MDEO01000030.1"/>
</dbReference>
<evidence type="ECO:0000256" key="6">
    <source>
        <dbReference type="SAM" id="SignalP"/>
    </source>
</evidence>
<evidence type="ECO:0000313" key="8">
    <source>
        <dbReference type="Proteomes" id="UP000094412"/>
    </source>
</evidence>
<evidence type="ECO:0000256" key="1">
    <source>
        <dbReference type="ARBA" id="ARBA00004418"/>
    </source>
</evidence>